<feature type="transmembrane region" description="Helical" evidence="6">
    <location>
        <begin position="21"/>
        <end position="40"/>
    </location>
</feature>
<dbReference type="PANTHER" id="PTHR43304:SF1">
    <property type="entry name" value="PAC DOMAIN-CONTAINING PROTEIN"/>
    <property type="match status" value="1"/>
</dbReference>
<evidence type="ECO:0000313" key="8">
    <source>
        <dbReference type="EMBL" id="QNO45852.1"/>
    </source>
</evidence>
<keyword evidence="6" id="KW-0472">Membrane</keyword>
<dbReference type="AlphaFoldDB" id="A0A7G9YCW8"/>
<dbReference type="InterPro" id="IPR052162">
    <property type="entry name" value="Sensor_kinase/Photoreceptor"/>
</dbReference>
<evidence type="ECO:0000256" key="6">
    <source>
        <dbReference type="SAM" id="Phobius"/>
    </source>
</evidence>
<keyword evidence="4" id="KW-0808">Transferase</keyword>
<dbReference type="PANTHER" id="PTHR43304">
    <property type="entry name" value="PHYTOCHROME-LIKE PROTEIN CPH1"/>
    <property type="match status" value="1"/>
</dbReference>
<dbReference type="InterPro" id="IPR036890">
    <property type="entry name" value="HATPase_C_sf"/>
</dbReference>
<dbReference type="EMBL" id="MT630951">
    <property type="protein sequence ID" value="QNO44308.1"/>
    <property type="molecule type" value="Genomic_DNA"/>
</dbReference>
<feature type="transmembrane region" description="Helical" evidence="6">
    <location>
        <begin position="52"/>
        <end position="72"/>
    </location>
</feature>
<dbReference type="SUPFAM" id="SSF55874">
    <property type="entry name" value="ATPase domain of HSP90 chaperone/DNA topoisomerase II/histidine kinase"/>
    <property type="match status" value="1"/>
</dbReference>
<feature type="transmembrane region" description="Helical" evidence="6">
    <location>
        <begin position="97"/>
        <end position="116"/>
    </location>
</feature>
<keyword evidence="3" id="KW-0597">Phosphoprotein</keyword>
<accession>A0A7G9YCW8</accession>
<evidence type="ECO:0000256" key="4">
    <source>
        <dbReference type="ARBA" id="ARBA00022679"/>
    </source>
</evidence>
<keyword evidence="6" id="KW-1133">Transmembrane helix</keyword>
<comment type="catalytic activity">
    <reaction evidence="1">
        <text>ATP + protein L-histidine = ADP + protein N-phospho-L-histidine.</text>
        <dbReference type="EC" id="2.7.13.3"/>
    </reaction>
</comment>
<dbReference type="EC" id="2.7.13.3" evidence="2"/>
<reference evidence="8" key="1">
    <citation type="submission" date="2020-06" db="EMBL/GenBank/DDBJ databases">
        <title>Unique genomic features of the anaerobic methanotrophic archaea.</title>
        <authorList>
            <person name="Chadwick G.L."/>
            <person name="Skennerton C.T."/>
            <person name="Laso-Perez R."/>
            <person name="Leu A.O."/>
            <person name="Speth D.R."/>
            <person name="Yu H."/>
            <person name="Morgan-Lang C."/>
            <person name="Hatzenpichler R."/>
            <person name="Goudeau D."/>
            <person name="Malmstrom R."/>
            <person name="Brazelton W.J."/>
            <person name="Woyke T."/>
            <person name="Hallam S.J."/>
            <person name="Tyson G.W."/>
            <person name="Wegener G."/>
            <person name="Boetius A."/>
            <person name="Orphan V."/>
        </authorList>
    </citation>
    <scope>NUCLEOTIDE SEQUENCE</scope>
</reference>
<sequence>MGQVVTADDASGHPDSNDKKIIASYKIAIAILFGLLGFVLNFHTINFPFPPYIAVVLIGLMFSMLITLAWGWRYGLLSALAGGCQSMWWLWGPSNGYAIFVVVPPFTLWILWHGFFADQFIGFAVDGANRMQTLINDLLAFSRVGKPLTPTDCETLLEQKRDEWAFSVADSGIGIAPEFFERIFVIFQRLRGREEYGVQESGLPSAGRSWSGTAVGCGLRQILGRGRRFISQYQKE</sequence>
<evidence type="ECO:0000256" key="3">
    <source>
        <dbReference type="ARBA" id="ARBA00022553"/>
    </source>
</evidence>
<proteinExistence type="predicted"/>
<keyword evidence="5" id="KW-0418">Kinase</keyword>
<organism evidence="8">
    <name type="scientific">Candidatus Methanogaster sp. ANME-2c ERB4</name>
    <dbReference type="NCBI Taxonomy" id="2759911"/>
    <lineage>
        <taxon>Archaea</taxon>
        <taxon>Methanobacteriati</taxon>
        <taxon>Methanobacteriota</taxon>
        <taxon>Stenosarchaea group</taxon>
        <taxon>Methanomicrobia</taxon>
        <taxon>Methanosarcinales</taxon>
        <taxon>ANME-2 cluster</taxon>
        <taxon>Candidatus Methanogasteraceae</taxon>
        <taxon>Candidatus Methanogaster</taxon>
    </lineage>
</organism>
<protein>
    <recommendedName>
        <fullName evidence="2">histidine kinase</fullName>
        <ecNumber evidence="2">2.7.13.3</ecNumber>
    </recommendedName>
</protein>
<keyword evidence="6" id="KW-0812">Transmembrane</keyword>
<evidence type="ECO:0000256" key="5">
    <source>
        <dbReference type="ARBA" id="ARBA00022777"/>
    </source>
</evidence>
<gene>
    <name evidence="8" type="ORF">CLCIFPGF_00009</name>
    <name evidence="7" type="ORF">JFPJJDFG_00003</name>
</gene>
<evidence type="ECO:0000313" key="7">
    <source>
        <dbReference type="EMBL" id="QNO44308.1"/>
    </source>
</evidence>
<dbReference type="EMBL" id="MT631157">
    <property type="protein sequence ID" value="QNO45852.1"/>
    <property type="molecule type" value="Genomic_DNA"/>
</dbReference>
<name>A0A7G9YCW8_9EURY</name>
<evidence type="ECO:0000256" key="1">
    <source>
        <dbReference type="ARBA" id="ARBA00000085"/>
    </source>
</evidence>
<dbReference type="GO" id="GO:0004673">
    <property type="term" value="F:protein histidine kinase activity"/>
    <property type="evidence" value="ECO:0007669"/>
    <property type="project" value="UniProtKB-EC"/>
</dbReference>
<dbReference type="Gene3D" id="3.30.565.10">
    <property type="entry name" value="Histidine kinase-like ATPase, C-terminal domain"/>
    <property type="match status" value="1"/>
</dbReference>
<evidence type="ECO:0000256" key="2">
    <source>
        <dbReference type="ARBA" id="ARBA00012438"/>
    </source>
</evidence>